<name>A0ABD2C309_VESMC</name>
<keyword evidence="3" id="KW-1185">Reference proteome</keyword>
<comment type="caution">
    <text evidence="2">The sequence shown here is derived from an EMBL/GenBank/DDBJ whole genome shotgun (WGS) entry which is preliminary data.</text>
</comment>
<reference evidence="2 3" key="1">
    <citation type="journal article" date="2024" name="Ann. Entomol. Soc. Am.">
        <title>Genomic analyses of the southern and eastern yellowjacket wasps (Hymenoptera: Vespidae) reveal evolutionary signatures of social life.</title>
        <authorList>
            <person name="Catto M.A."/>
            <person name="Caine P.B."/>
            <person name="Orr S.E."/>
            <person name="Hunt B.G."/>
            <person name="Goodisman M.A.D."/>
        </authorList>
    </citation>
    <scope>NUCLEOTIDE SEQUENCE [LARGE SCALE GENOMIC DNA]</scope>
    <source>
        <strain evidence="2">232</strain>
        <tissue evidence="2">Head and thorax</tissue>
    </source>
</reference>
<dbReference type="EMBL" id="JAYRBN010000061">
    <property type="protein sequence ID" value="KAL2739431.1"/>
    <property type="molecule type" value="Genomic_DNA"/>
</dbReference>
<gene>
    <name evidence="2" type="ORF">V1477_010820</name>
</gene>
<organism evidence="2 3">
    <name type="scientific">Vespula maculifrons</name>
    <name type="common">Eastern yellow jacket</name>
    <name type="synonym">Wasp</name>
    <dbReference type="NCBI Taxonomy" id="7453"/>
    <lineage>
        <taxon>Eukaryota</taxon>
        <taxon>Metazoa</taxon>
        <taxon>Ecdysozoa</taxon>
        <taxon>Arthropoda</taxon>
        <taxon>Hexapoda</taxon>
        <taxon>Insecta</taxon>
        <taxon>Pterygota</taxon>
        <taxon>Neoptera</taxon>
        <taxon>Endopterygota</taxon>
        <taxon>Hymenoptera</taxon>
        <taxon>Apocrita</taxon>
        <taxon>Aculeata</taxon>
        <taxon>Vespoidea</taxon>
        <taxon>Vespidae</taxon>
        <taxon>Vespinae</taxon>
        <taxon>Vespula</taxon>
    </lineage>
</organism>
<dbReference type="AlphaFoldDB" id="A0ABD2C309"/>
<dbReference type="Proteomes" id="UP001607303">
    <property type="component" value="Unassembled WGS sequence"/>
</dbReference>
<accession>A0ABD2C309</accession>
<feature type="non-terminal residue" evidence="2">
    <location>
        <position position="1"/>
    </location>
</feature>
<proteinExistence type="predicted"/>
<protein>
    <submittedName>
        <fullName evidence="2">Uncharacterized protein</fullName>
    </submittedName>
</protein>
<feature type="region of interest" description="Disordered" evidence="1">
    <location>
        <begin position="53"/>
        <end position="85"/>
    </location>
</feature>
<sequence>KTLPALSETLVNYNVGNIGKGKRESTVFEKIRKRSSVRSSVFQDISITKKIPWDGSGNRGGTGEKRFVRPFEQGGKGGKGPAKQQRENWIARSDSNVPPPLPLFFLLLETIPPPSEAIVGFIPAFCRVTLFNELPSVVRTGGLGETEVLAYSEKGGKRAERGITSTREEHRGCEFTDFQIDENKAAVGTDFILVDE</sequence>
<evidence type="ECO:0000256" key="1">
    <source>
        <dbReference type="SAM" id="MobiDB-lite"/>
    </source>
</evidence>
<evidence type="ECO:0000313" key="2">
    <source>
        <dbReference type="EMBL" id="KAL2739431.1"/>
    </source>
</evidence>
<evidence type="ECO:0000313" key="3">
    <source>
        <dbReference type="Proteomes" id="UP001607303"/>
    </source>
</evidence>